<dbReference type="InterPro" id="IPR023398">
    <property type="entry name" value="TIF_eIF4e-like"/>
</dbReference>
<dbReference type="GO" id="GO:0016281">
    <property type="term" value="C:eukaryotic translation initiation factor 4F complex"/>
    <property type="evidence" value="ECO:0007669"/>
    <property type="project" value="TreeGrafter"/>
</dbReference>
<dbReference type="Pfam" id="PF01652">
    <property type="entry name" value="IF4E"/>
    <property type="match status" value="1"/>
</dbReference>
<proteinExistence type="predicted"/>
<dbReference type="GO" id="GO:0003743">
    <property type="term" value="F:translation initiation factor activity"/>
    <property type="evidence" value="ECO:0007669"/>
    <property type="project" value="InterPro"/>
</dbReference>
<protein>
    <submittedName>
        <fullName evidence="1">Uncharacterized protein</fullName>
    </submittedName>
</protein>
<organism evidence="1">
    <name type="scientific">viral metagenome</name>
    <dbReference type="NCBI Taxonomy" id="1070528"/>
    <lineage>
        <taxon>unclassified sequences</taxon>
        <taxon>metagenomes</taxon>
        <taxon>organismal metagenomes</taxon>
    </lineage>
</organism>
<dbReference type="Gene3D" id="3.30.760.10">
    <property type="entry name" value="RNA Cap, Translation Initiation Factor Eif4e"/>
    <property type="match status" value="1"/>
</dbReference>
<dbReference type="AlphaFoldDB" id="A0A6C0LKZ5"/>
<dbReference type="PANTHER" id="PTHR11960:SF71">
    <property type="entry name" value="TRANSLATION INITIATION FACTOR 4E"/>
    <property type="match status" value="1"/>
</dbReference>
<accession>A0A6C0LKZ5</accession>
<dbReference type="EMBL" id="MN740525">
    <property type="protein sequence ID" value="QHU31197.1"/>
    <property type="molecule type" value="Genomic_DNA"/>
</dbReference>
<dbReference type="SUPFAM" id="SSF55418">
    <property type="entry name" value="eIF4e-like"/>
    <property type="match status" value="1"/>
</dbReference>
<dbReference type="GO" id="GO:0000340">
    <property type="term" value="F:RNA 7-methylguanosine cap binding"/>
    <property type="evidence" value="ECO:0007669"/>
    <property type="project" value="TreeGrafter"/>
</dbReference>
<dbReference type="InterPro" id="IPR001040">
    <property type="entry name" value="TIF_eIF_4E"/>
</dbReference>
<evidence type="ECO:0000313" key="1">
    <source>
        <dbReference type="EMBL" id="QHU31197.1"/>
    </source>
</evidence>
<name>A0A6C0LKZ5_9ZZZZ</name>
<dbReference type="PANTHER" id="PTHR11960">
    <property type="entry name" value="EUKARYOTIC TRANSLATION INITIATION FACTOR 4E RELATED"/>
    <property type="match status" value="1"/>
</dbReference>
<reference evidence="1" key="1">
    <citation type="journal article" date="2020" name="Nature">
        <title>Giant virus diversity and host interactions through global metagenomics.</title>
        <authorList>
            <person name="Schulz F."/>
            <person name="Roux S."/>
            <person name="Paez-Espino D."/>
            <person name="Jungbluth S."/>
            <person name="Walsh D.A."/>
            <person name="Denef V.J."/>
            <person name="McMahon K.D."/>
            <person name="Konstantinidis K.T."/>
            <person name="Eloe-Fadrosh E.A."/>
            <person name="Kyrpides N.C."/>
            <person name="Woyke T."/>
        </authorList>
    </citation>
    <scope>NUCLEOTIDE SEQUENCE</scope>
    <source>
        <strain evidence="1">GVMAG-M-3300027963-21</strain>
    </source>
</reference>
<sequence>MNDTNDNNGNANVGNVANAAATDLFLNDSWNMYFHDPYDNNWDDKSYKMIGVISNVDEYIQYFKAYKELFKKGMFFIMRLDIMPRYEDELNIKGGCFSFKVMAEELDSKFFALCANIIGENFANNNDENIIYNINGISISPKKFYYIVRIWIKDKKYARKEYYNFDIPKYSTLMYKNHV</sequence>